<proteinExistence type="predicted"/>
<reference evidence="1 2" key="1">
    <citation type="journal article" date="2014" name="Int. J. Syst. Evol. Microbiol.">
        <title>Complete genome sequence of Corynebacterium casei LMG S-19264T (=DSM 44701T), isolated from a smear-ripened cheese.</title>
        <authorList>
            <consortium name="US DOE Joint Genome Institute (JGI-PGF)"/>
            <person name="Walter F."/>
            <person name="Albersmeier A."/>
            <person name="Kalinowski J."/>
            <person name="Ruckert C."/>
        </authorList>
    </citation>
    <scope>NUCLEOTIDE SEQUENCE [LARGE SCALE GENOMIC DNA]</scope>
    <source>
        <strain evidence="1 2">CGMCC 1.16330</strain>
    </source>
</reference>
<dbReference type="Gene3D" id="1.10.1660.10">
    <property type="match status" value="1"/>
</dbReference>
<dbReference type="RefSeq" id="WP_188903438.1">
    <property type="nucleotide sequence ID" value="NZ_BMKS01000018.1"/>
</dbReference>
<comment type="caution">
    <text evidence="1">The sequence shown here is derived from an EMBL/GenBank/DDBJ whole genome shotgun (WGS) entry which is preliminary data.</text>
</comment>
<dbReference type="AlphaFoldDB" id="A0A8J3ECP6"/>
<evidence type="ECO:0008006" key="3">
    <source>
        <dbReference type="Google" id="ProtNLM"/>
    </source>
</evidence>
<keyword evidence="2" id="KW-1185">Reference proteome</keyword>
<sequence length="110" mass="11723">MIARAEFLLRAEISEQTFDAWVAEGWICGGPDLSEAELARAALIRDLTERLGVNAEGVAVALALIDQIHGLRRALRQVSAALDRLPEPLRTEALAALRAAAEGRDGPAPG</sequence>
<evidence type="ECO:0000313" key="2">
    <source>
        <dbReference type="Proteomes" id="UP000597507"/>
    </source>
</evidence>
<evidence type="ECO:0000313" key="1">
    <source>
        <dbReference type="EMBL" id="GGG48381.1"/>
    </source>
</evidence>
<dbReference type="Proteomes" id="UP000597507">
    <property type="component" value="Unassembled WGS sequence"/>
</dbReference>
<accession>A0A8J3ECP6</accession>
<dbReference type="EMBL" id="BMKS01000018">
    <property type="protein sequence ID" value="GGG48381.1"/>
    <property type="molecule type" value="Genomic_DNA"/>
</dbReference>
<name>A0A8J3ECP6_9PROT</name>
<protein>
    <recommendedName>
        <fullName evidence="3">Chaperone modulatory protein CbpM</fullName>
    </recommendedName>
</protein>
<organism evidence="1 2">
    <name type="scientific">Caldovatus sediminis</name>
    <dbReference type="NCBI Taxonomy" id="2041189"/>
    <lineage>
        <taxon>Bacteria</taxon>
        <taxon>Pseudomonadati</taxon>
        <taxon>Pseudomonadota</taxon>
        <taxon>Alphaproteobacteria</taxon>
        <taxon>Acetobacterales</taxon>
        <taxon>Roseomonadaceae</taxon>
        <taxon>Caldovatus</taxon>
    </lineage>
</organism>
<gene>
    <name evidence="1" type="ORF">GCM10010964_39660</name>
</gene>